<dbReference type="EMBL" id="JAANCM010000009">
    <property type="protein sequence ID" value="NHT77537.1"/>
    <property type="molecule type" value="Genomic_DNA"/>
</dbReference>
<sequence>MHENIAVVFQRAEEILAELEGDYRHALKKKEVSARTKQLCHDLFEKLRSGLDRSARRYFELHVSPSLSPEDREAAAIYFPVATDEHAFSSIMGRWRWKSVKDKHAGLAGYLLSLQPFINSDNRWLEILNNLSNEGKHIDLAPQTRREERQVTVSRPGGGSVSYGPGVTFGGGVSIMGVPIDPRTQRVMPNSVLTENIVVWVDFTFEKHGVSAITFAREALAKSKAIAQEMSSTFQI</sequence>
<proteinExistence type="predicted"/>
<protein>
    <submittedName>
        <fullName evidence="1">Uncharacterized protein</fullName>
    </submittedName>
</protein>
<dbReference type="RefSeq" id="WP_167130103.1">
    <property type="nucleotide sequence ID" value="NZ_JAANCM010000009.1"/>
</dbReference>
<dbReference type="AlphaFoldDB" id="A0AA44CDY0"/>
<accession>A0AA44CDY0</accession>
<name>A0AA44CDY0_9HYPH</name>
<evidence type="ECO:0000313" key="1">
    <source>
        <dbReference type="EMBL" id="NHT77537.1"/>
    </source>
</evidence>
<dbReference type="Proteomes" id="UP001155840">
    <property type="component" value="Unassembled WGS sequence"/>
</dbReference>
<gene>
    <name evidence="1" type="ORF">G8E10_17625</name>
</gene>
<comment type="caution">
    <text evidence="1">The sequence shown here is derived from an EMBL/GenBank/DDBJ whole genome shotgun (WGS) entry which is preliminary data.</text>
</comment>
<reference evidence="1" key="1">
    <citation type="submission" date="2020-03" db="EMBL/GenBank/DDBJ databases">
        <title>Ferranicluibacter endophyticum gen. nov., sp. nov., a new genus isolated from Rubus ulmifolius Schott. stem.</title>
        <authorList>
            <person name="Roca-Couso R."/>
            <person name="Flores-Felix J.D."/>
            <person name="Igual J.M."/>
            <person name="Rivas R."/>
        </authorList>
    </citation>
    <scope>NUCLEOTIDE SEQUENCE</scope>
    <source>
        <strain evidence="1">CRRU44</strain>
    </source>
</reference>
<evidence type="ECO:0000313" key="2">
    <source>
        <dbReference type="Proteomes" id="UP001155840"/>
    </source>
</evidence>
<keyword evidence="2" id="KW-1185">Reference proteome</keyword>
<organism evidence="1 2">
    <name type="scientific">Ferranicluibacter rubi</name>
    <dbReference type="NCBI Taxonomy" id="2715133"/>
    <lineage>
        <taxon>Bacteria</taxon>
        <taxon>Pseudomonadati</taxon>
        <taxon>Pseudomonadota</taxon>
        <taxon>Alphaproteobacteria</taxon>
        <taxon>Hyphomicrobiales</taxon>
        <taxon>Rhizobiaceae</taxon>
        <taxon>Ferranicluibacter</taxon>
    </lineage>
</organism>